<keyword evidence="1" id="KW-0812">Transmembrane</keyword>
<dbReference type="STRING" id="860235.AOZ06_09010"/>
<evidence type="ECO:0008006" key="4">
    <source>
        <dbReference type="Google" id="ProtNLM"/>
    </source>
</evidence>
<dbReference type="InterPro" id="IPR018681">
    <property type="entry name" value="DUF2165_transmembrane"/>
</dbReference>
<gene>
    <name evidence="2" type="ORF">AOZ06_09010</name>
</gene>
<keyword evidence="3" id="KW-1185">Reference proteome</keyword>
<keyword evidence="1" id="KW-0472">Membrane</keyword>
<protein>
    <recommendedName>
        <fullName evidence="4">Small integral membrane protein</fullName>
    </recommendedName>
</protein>
<dbReference type="Pfam" id="PF09933">
    <property type="entry name" value="DUF2165"/>
    <property type="match status" value="1"/>
</dbReference>
<feature type="transmembrane region" description="Helical" evidence="1">
    <location>
        <begin position="134"/>
        <end position="153"/>
    </location>
</feature>
<feature type="transmembrane region" description="Helical" evidence="1">
    <location>
        <begin position="66"/>
        <end position="90"/>
    </location>
</feature>
<evidence type="ECO:0000256" key="1">
    <source>
        <dbReference type="SAM" id="Phobius"/>
    </source>
</evidence>
<feature type="transmembrane region" description="Helical" evidence="1">
    <location>
        <begin position="12"/>
        <end position="31"/>
    </location>
</feature>
<dbReference type="EMBL" id="CP012752">
    <property type="protein sequence ID" value="ALG07048.1"/>
    <property type="molecule type" value="Genomic_DNA"/>
</dbReference>
<dbReference type="AlphaFoldDB" id="A0A0N9HXS4"/>
<evidence type="ECO:0000313" key="3">
    <source>
        <dbReference type="Proteomes" id="UP000063699"/>
    </source>
</evidence>
<organism evidence="2 3">
    <name type="scientific">Kibdelosporangium phytohabitans</name>
    <dbReference type="NCBI Taxonomy" id="860235"/>
    <lineage>
        <taxon>Bacteria</taxon>
        <taxon>Bacillati</taxon>
        <taxon>Actinomycetota</taxon>
        <taxon>Actinomycetes</taxon>
        <taxon>Pseudonocardiales</taxon>
        <taxon>Pseudonocardiaceae</taxon>
        <taxon>Kibdelosporangium</taxon>
    </lineage>
</organism>
<reference evidence="2 3" key="1">
    <citation type="submission" date="2015-07" db="EMBL/GenBank/DDBJ databases">
        <title>Genome sequencing of Kibdelosporangium phytohabitans.</title>
        <authorList>
            <person name="Qin S."/>
            <person name="Xing K."/>
        </authorList>
    </citation>
    <scope>NUCLEOTIDE SEQUENCE [LARGE SCALE GENOMIC DNA]</scope>
    <source>
        <strain evidence="2 3">KLBMP1111</strain>
    </source>
</reference>
<sequence>MINRFGSLRTAIAVATGIVTLYMGLVVLNNVTDFPTNRAFVVHVLAMDTTFQSPNTMWRAITNSTVALLVYIAIIAWEVLTAVVLGIGFVKGVRGSDGARSYGTVGFLMMMALFGAGFIAIGGEWFQMWQSQQWNGLQPATFNFLIASAGLILTRMHDRAPAVT</sequence>
<dbReference type="OrthoDB" id="7618855at2"/>
<proteinExistence type="predicted"/>
<feature type="transmembrane region" description="Helical" evidence="1">
    <location>
        <begin position="102"/>
        <end position="122"/>
    </location>
</feature>
<dbReference type="Proteomes" id="UP000063699">
    <property type="component" value="Chromosome"/>
</dbReference>
<evidence type="ECO:0000313" key="2">
    <source>
        <dbReference type="EMBL" id="ALG07048.1"/>
    </source>
</evidence>
<keyword evidence="1" id="KW-1133">Transmembrane helix</keyword>
<dbReference type="KEGG" id="kphy:AOZ06_09010"/>
<dbReference type="RefSeq" id="WP_054289019.1">
    <property type="nucleotide sequence ID" value="NZ_CP012752.1"/>
</dbReference>
<name>A0A0N9HXS4_9PSEU</name>
<accession>A0A0N9HXS4</accession>